<proteinExistence type="predicted"/>
<gene>
    <name evidence="12" type="primary">LOC111108627</name>
</gene>
<comment type="subcellular location">
    <subcellularLocation>
        <location evidence="1">Membrane</location>
    </subcellularLocation>
</comment>
<reference evidence="11" key="1">
    <citation type="submission" date="2024-06" db="UniProtKB">
        <authorList>
            <consortium name="RefSeq"/>
        </authorList>
    </citation>
    <scope>NUCLEOTIDE SEQUENCE [LARGE SCALE GENOMIC DNA]</scope>
</reference>
<dbReference type="AlphaFoldDB" id="A0A8B8BA85"/>
<dbReference type="PANTHER" id="PTHR13802:SF52">
    <property type="entry name" value="MUCIN-4"/>
    <property type="match status" value="1"/>
</dbReference>
<dbReference type="Proteomes" id="UP000694844">
    <property type="component" value="Chromosome 1"/>
</dbReference>
<dbReference type="SUPFAM" id="SSF48726">
    <property type="entry name" value="Immunoglobulin"/>
    <property type="match status" value="2"/>
</dbReference>
<feature type="signal peptide" evidence="6">
    <location>
        <begin position="1"/>
        <end position="27"/>
    </location>
</feature>
<dbReference type="SUPFAM" id="SSF49265">
    <property type="entry name" value="Fibronectin type III"/>
    <property type="match status" value="2"/>
</dbReference>
<dbReference type="Pfam" id="PF06119">
    <property type="entry name" value="NIDO"/>
    <property type="match status" value="1"/>
</dbReference>
<dbReference type="SMART" id="SM00060">
    <property type="entry name" value="FN3"/>
    <property type="match status" value="2"/>
</dbReference>
<evidence type="ECO:0000256" key="4">
    <source>
        <dbReference type="ARBA" id="ARBA00023136"/>
    </source>
</evidence>
<dbReference type="RefSeq" id="XP_022300335.1">
    <property type="nucleotide sequence ID" value="XM_022444627.1"/>
</dbReference>
<dbReference type="PROSITE" id="PS50853">
    <property type="entry name" value="FN3"/>
    <property type="match status" value="2"/>
</dbReference>
<dbReference type="InterPro" id="IPR005533">
    <property type="entry name" value="AMOP_dom"/>
</dbReference>
<keyword evidence="3" id="KW-1133">Transmembrane helix</keyword>
<dbReference type="SMART" id="SM00539">
    <property type="entry name" value="NIDO"/>
    <property type="match status" value="1"/>
</dbReference>
<keyword evidence="11" id="KW-1185">Reference proteome</keyword>
<dbReference type="InterPro" id="IPR036116">
    <property type="entry name" value="FN3_sf"/>
</dbReference>
<dbReference type="GeneID" id="111108627"/>
<dbReference type="PANTHER" id="PTHR13802">
    <property type="entry name" value="MUCIN 4-RELATED"/>
    <property type="match status" value="1"/>
</dbReference>
<dbReference type="Pfam" id="PF00041">
    <property type="entry name" value="fn3"/>
    <property type="match status" value="1"/>
</dbReference>
<accession>A0A8B8BA85</accession>
<reference evidence="12" key="2">
    <citation type="submission" date="2025-08" db="UniProtKB">
        <authorList>
            <consortium name="RefSeq"/>
        </authorList>
    </citation>
    <scope>IDENTIFICATION</scope>
    <source>
        <tissue evidence="12">Whole sample</tissue>
    </source>
</reference>
<dbReference type="InterPro" id="IPR051495">
    <property type="entry name" value="Epithelial_Barrier/Signaling"/>
</dbReference>
<organism evidence="11 12">
    <name type="scientific">Crassostrea virginica</name>
    <name type="common">Eastern oyster</name>
    <dbReference type="NCBI Taxonomy" id="6565"/>
    <lineage>
        <taxon>Eukaryota</taxon>
        <taxon>Metazoa</taxon>
        <taxon>Spiralia</taxon>
        <taxon>Lophotrochozoa</taxon>
        <taxon>Mollusca</taxon>
        <taxon>Bivalvia</taxon>
        <taxon>Autobranchia</taxon>
        <taxon>Pteriomorphia</taxon>
        <taxon>Ostreida</taxon>
        <taxon>Ostreoidea</taxon>
        <taxon>Ostreidae</taxon>
        <taxon>Crassostrea</taxon>
    </lineage>
</organism>
<keyword evidence="4" id="KW-0472">Membrane</keyword>
<feature type="domain" description="AMOP" evidence="9">
    <location>
        <begin position="984"/>
        <end position="1116"/>
    </location>
</feature>
<feature type="domain" description="NIDO" evidence="10">
    <location>
        <begin position="835"/>
        <end position="982"/>
    </location>
</feature>
<dbReference type="KEGG" id="cvn:111108627"/>
<protein>
    <submittedName>
        <fullName evidence="12">Uncharacterized protein LOC111108627</fullName>
    </submittedName>
</protein>
<evidence type="ECO:0000259" key="7">
    <source>
        <dbReference type="PROSITE" id="PS50835"/>
    </source>
</evidence>
<dbReference type="PROSITE" id="PS50835">
    <property type="entry name" value="IG_LIKE"/>
    <property type="match status" value="1"/>
</dbReference>
<dbReference type="InterPro" id="IPR003961">
    <property type="entry name" value="FN3_dom"/>
</dbReference>
<evidence type="ECO:0000259" key="8">
    <source>
        <dbReference type="PROSITE" id="PS50853"/>
    </source>
</evidence>
<evidence type="ECO:0000256" key="5">
    <source>
        <dbReference type="ARBA" id="ARBA00023157"/>
    </source>
</evidence>
<dbReference type="GO" id="GO:0016020">
    <property type="term" value="C:membrane"/>
    <property type="evidence" value="ECO:0007669"/>
    <property type="project" value="UniProtKB-SubCell"/>
</dbReference>
<dbReference type="InterPro" id="IPR007110">
    <property type="entry name" value="Ig-like_dom"/>
</dbReference>
<dbReference type="CDD" id="cd00063">
    <property type="entry name" value="FN3"/>
    <property type="match status" value="2"/>
</dbReference>
<evidence type="ECO:0000256" key="3">
    <source>
        <dbReference type="ARBA" id="ARBA00022989"/>
    </source>
</evidence>
<evidence type="ECO:0000313" key="11">
    <source>
        <dbReference type="Proteomes" id="UP000694844"/>
    </source>
</evidence>
<dbReference type="PROSITE" id="PS51220">
    <property type="entry name" value="NIDO"/>
    <property type="match status" value="1"/>
</dbReference>
<dbReference type="InterPro" id="IPR013783">
    <property type="entry name" value="Ig-like_fold"/>
</dbReference>
<evidence type="ECO:0000256" key="1">
    <source>
        <dbReference type="ARBA" id="ARBA00004370"/>
    </source>
</evidence>
<dbReference type="InterPro" id="IPR036179">
    <property type="entry name" value="Ig-like_dom_sf"/>
</dbReference>
<evidence type="ECO:0000259" key="10">
    <source>
        <dbReference type="PROSITE" id="PS51220"/>
    </source>
</evidence>
<evidence type="ECO:0000256" key="2">
    <source>
        <dbReference type="ARBA" id="ARBA00022692"/>
    </source>
</evidence>
<feature type="chain" id="PRO_5034581800" evidence="6">
    <location>
        <begin position="28"/>
        <end position="1142"/>
    </location>
</feature>
<dbReference type="SMART" id="SM00409">
    <property type="entry name" value="IG"/>
    <property type="match status" value="2"/>
</dbReference>
<dbReference type="InterPro" id="IPR003886">
    <property type="entry name" value="NIDO_dom"/>
</dbReference>
<dbReference type="Gene3D" id="2.60.40.10">
    <property type="entry name" value="Immunoglobulins"/>
    <property type="match status" value="3"/>
</dbReference>
<evidence type="ECO:0000313" key="12">
    <source>
        <dbReference type="RefSeq" id="XP_022300335.1"/>
    </source>
</evidence>
<feature type="domain" description="Ig-like" evidence="7">
    <location>
        <begin position="406"/>
        <end position="501"/>
    </location>
</feature>
<dbReference type="PROSITE" id="PS50856">
    <property type="entry name" value="AMOP"/>
    <property type="match status" value="1"/>
</dbReference>
<evidence type="ECO:0000256" key="6">
    <source>
        <dbReference type="SAM" id="SignalP"/>
    </source>
</evidence>
<feature type="domain" description="Fibronectin type-III" evidence="8">
    <location>
        <begin position="315"/>
        <end position="405"/>
    </location>
</feature>
<keyword evidence="5" id="KW-1015">Disulfide bond</keyword>
<keyword evidence="2" id="KW-0812">Transmembrane</keyword>
<sequence>MARKFFQRIFFLFALVVIWQCFPLVITQNSTPDTERYQTVSDSLNGNIGTLRHEETTTEVMVTADSSRCPIVIISPQLISTDIGTSARFQAIVETYNGIALESRWLKQGSNKTETIDVTYHRYLGSRNLPFPELVINNVTFDDQLSYELQVRIIGGWCLGNTVQLEVRGVFQFYEPCNHSKECDEWRGLVCSPVHERCVCNSSYYHRNRTCHLRSNLRAIYQSSMITTSNITVWWSHPFLDSDLVQSYNVSLRENFNTSYLQASVDLTTNYTFVSYFPPSYWFVFEIASFVVLNDPIETFFVNSDPVNLFVDLDPPGPIDRNASRFHPQSLYLRWIKPENNTYVDMYRIWIDGYSWYRVSTNSFSRSVDLEPGRNYTVRITAYARYWSFRKASETTIYQIQTMRIPKVTIQSIYNVPFLSDAEIVATIQNNSNFPRTTSVKWQRNNKDINITEDRYLGSTEDVFAPTLVINQVDFDFVHESSYRCIASNAEGSWTSSYTYVYVFGNQTFLENCSHNEECIPGRNLICKDRKCLCSTSYYHKNFTCYSRSLLRPNIQHFNKTTCNVFLNWYHSSGLVDAPLINNYLVIRRVFRNNRWIWEETMSVGNETQYRTNCTLQPGRLYAFQIQPNVSLTEPDEIIYGYSSDGIHIVTTPVLPGEIDRKISNFSSTNLRLKWEPSGQNTFLNHYRVEIEGHQQQTFGNVSQIYWTKKLSPGAVYNVSIIAVSYGYESTGPWSGYLAESEPYRDWIEIDKAEEGISYSHIPYGDGDESFRGDDVTSATLKTPIKISAGDGKEGAFDYVKIGSNGVIGLGEEFNGRIIHDINATELTKRRILCPFWTDLLTGDTEGNIFYQTYERGANAENDFFLGKSNAIVRHQFRDFPEFETSWLLKVTWENMTLSGYQSKTVTFQCLLITDGQSTFTVFNYIDVDLKPIRNKKITIGFQYKDSFEKNSFSQKNVAFKMSNVPGNRGVKKFWIYKMTKGVPLNKDEKECYDWYIRNKELDTRHQLSQVMDMIRCPGNNILLRFDPRYTISRLDRINRVLCYASMVAGRNAECCYRFLGSINVLGALERSMPYSGTFLKYNPFFERREYIMEDLRPKEACCMKSKHCEWYYEVRPIPSFYLRSPFNQLPTKSRPYTPAKF</sequence>
<feature type="domain" description="Fibronectin type-III" evidence="8">
    <location>
        <begin position="655"/>
        <end position="746"/>
    </location>
</feature>
<name>A0A8B8BA85_CRAVI</name>
<dbReference type="GO" id="GO:0007160">
    <property type="term" value="P:cell-matrix adhesion"/>
    <property type="evidence" value="ECO:0007669"/>
    <property type="project" value="InterPro"/>
</dbReference>
<keyword evidence="6" id="KW-0732">Signal</keyword>
<dbReference type="InterPro" id="IPR003599">
    <property type="entry name" value="Ig_sub"/>
</dbReference>
<evidence type="ECO:0000259" key="9">
    <source>
        <dbReference type="PROSITE" id="PS50856"/>
    </source>
</evidence>